<dbReference type="RefSeq" id="XP_046005944.1">
    <property type="nucleotide sequence ID" value="XM_046149058.1"/>
</dbReference>
<accession>A0A9P8XT79</accession>
<dbReference type="GeneID" id="70178604"/>
<reference evidence="1" key="1">
    <citation type="journal article" date="2021" name="Nat. Commun.">
        <title>Genetic determinants of endophytism in the Arabidopsis root mycobiome.</title>
        <authorList>
            <person name="Mesny F."/>
            <person name="Miyauchi S."/>
            <person name="Thiergart T."/>
            <person name="Pickel B."/>
            <person name="Atanasova L."/>
            <person name="Karlsson M."/>
            <person name="Huettel B."/>
            <person name="Barry K.W."/>
            <person name="Haridas S."/>
            <person name="Chen C."/>
            <person name="Bauer D."/>
            <person name="Andreopoulos W."/>
            <person name="Pangilinan J."/>
            <person name="LaButti K."/>
            <person name="Riley R."/>
            <person name="Lipzen A."/>
            <person name="Clum A."/>
            <person name="Drula E."/>
            <person name="Henrissat B."/>
            <person name="Kohler A."/>
            <person name="Grigoriev I.V."/>
            <person name="Martin F.M."/>
            <person name="Hacquard S."/>
        </authorList>
    </citation>
    <scope>NUCLEOTIDE SEQUENCE</scope>
    <source>
        <strain evidence="1">MPI-CAGE-CH-0230</strain>
    </source>
</reference>
<name>A0A9P8XT79_9PEZI</name>
<evidence type="ECO:0000313" key="1">
    <source>
        <dbReference type="EMBL" id="KAH7016320.1"/>
    </source>
</evidence>
<gene>
    <name evidence="1" type="ORF">B0I36DRAFT_224790</name>
</gene>
<comment type="caution">
    <text evidence="1">The sequence shown here is derived from an EMBL/GenBank/DDBJ whole genome shotgun (WGS) entry which is preliminary data.</text>
</comment>
<sequence length="98" mass="11090">RVVAAAVSQIYHCMIIGGLAYSYVTTGEAIIFLKIDWKEQLLFQLAEPRVEVLAHPDNALWRTAVSKVLAFTLLAIEEQHSNPGQDERSRAMEHIGRW</sequence>
<feature type="non-terminal residue" evidence="1">
    <location>
        <position position="1"/>
    </location>
</feature>
<dbReference type="EMBL" id="JAGTJQ010000012">
    <property type="protein sequence ID" value="KAH7016320.1"/>
    <property type="molecule type" value="Genomic_DNA"/>
</dbReference>
<dbReference type="OrthoDB" id="411394at2759"/>
<protein>
    <submittedName>
        <fullName evidence="1">Uncharacterized protein</fullName>
    </submittedName>
</protein>
<keyword evidence="2" id="KW-1185">Reference proteome</keyword>
<proteinExistence type="predicted"/>
<dbReference type="Proteomes" id="UP000756346">
    <property type="component" value="Unassembled WGS sequence"/>
</dbReference>
<dbReference type="AlphaFoldDB" id="A0A9P8XT79"/>
<organism evidence="1 2">
    <name type="scientific">Microdochium trichocladiopsis</name>
    <dbReference type="NCBI Taxonomy" id="1682393"/>
    <lineage>
        <taxon>Eukaryota</taxon>
        <taxon>Fungi</taxon>
        <taxon>Dikarya</taxon>
        <taxon>Ascomycota</taxon>
        <taxon>Pezizomycotina</taxon>
        <taxon>Sordariomycetes</taxon>
        <taxon>Xylariomycetidae</taxon>
        <taxon>Xylariales</taxon>
        <taxon>Microdochiaceae</taxon>
        <taxon>Microdochium</taxon>
    </lineage>
</organism>
<feature type="non-terminal residue" evidence="1">
    <location>
        <position position="98"/>
    </location>
</feature>
<evidence type="ECO:0000313" key="2">
    <source>
        <dbReference type="Proteomes" id="UP000756346"/>
    </source>
</evidence>